<dbReference type="EMBL" id="JASBNA010000004">
    <property type="protein sequence ID" value="KAK7692986.1"/>
    <property type="molecule type" value="Genomic_DNA"/>
</dbReference>
<proteinExistence type="predicted"/>
<name>A0AAW0GU85_9APHY</name>
<keyword evidence="2" id="KW-1185">Reference proteome</keyword>
<dbReference type="InterPro" id="IPR013083">
    <property type="entry name" value="Znf_RING/FYVE/PHD"/>
</dbReference>
<sequence length="148" mass="16404">MHGMHVNPGLNRSVVSAEHHSLTRTVLEHAAIHSAVNVLRQALSISPTCPVDRSHLALDDLVLADPLIRNLVNELPVECPNKVAGCEETPQRQLLDLHLRDACKHTDTRGNDVSHPTTEDERLKMQKTYISLKSIIVLLLTVSVYELG</sequence>
<dbReference type="AlphaFoldDB" id="A0AAW0GU85"/>
<evidence type="ECO:0000313" key="1">
    <source>
        <dbReference type="EMBL" id="KAK7692986.1"/>
    </source>
</evidence>
<evidence type="ECO:0000313" key="2">
    <source>
        <dbReference type="Proteomes" id="UP001385951"/>
    </source>
</evidence>
<reference evidence="1 2" key="1">
    <citation type="submission" date="2022-09" db="EMBL/GenBank/DDBJ databases">
        <authorList>
            <person name="Palmer J.M."/>
        </authorList>
    </citation>
    <scope>NUCLEOTIDE SEQUENCE [LARGE SCALE GENOMIC DNA]</scope>
    <source>
        <strain evidence="1 2">DSM 7382</strain>
    </source>
</reference>
<dbReference type="Proteomes" id="UP001385951">
    <property type="component" value="Unassembled WGS sequence"/>
</dbReference>
<gene>
    <name evidence="1" type="ORF">QCA50_004627</name>
</gene>
<organism evidence="1 2">
    <name type="scientific">Cerrena zonata</name>
    <dbReference type="NCBI Taxonomy" id="2478898"/>
    <lineage>
        <taxon>Eukaryota</taxon>
        <taxon>Fungi</taxon>
        <taxon>Dikarya</taxon>
        <taxon>Basidiomycota</taxon>
        <taxon>Agaricomycotina</taxon>
        <taxon>Agaricomycetes</taxon>
        <taxon>Polyporales</taxon>
        <taxon>Cerrenaceae</taxon>
        <taxon>Cerrena</taxon>
    </lineage>
</organism>
<accession>A0AAW0GU85</accession>
<protein>
    <submittedName>
        <fullName evidence="1">Uncharacterized protein</fullName>
    </submittedName>
</protein>
<dbReference type="Gene3D" id="3.30.40.10">
    <property type="entry name" value="Zinc/RING finger domain, C3HC4 (zinc finger)"/>
    <property type="match status" value="1"/>
</dbReference>
<comment type="caution">
    <text evidence="1">The sequence shown here is derived from an EMBL/GenBank/DDBJ whole genome shotgun (WGS) entry which is preliminary data.</text>
</comment>